<evidence type="ECO:0000313" key="2">
    <source>
        <dbReference type="Proteomes" id="UP000222542"/>
    </source>
</evidence>
<accession>A0A2G2Y957</accession>
<dbReference type="Proteomes" id="UP000222542">
    <property type="component" value="Unassembled WGS sequence"/>
</dbReference>
<keyword evidence="2" id="KW-1185">Reference proteome</keyword>
<protein>
    <submittedName>
        <fullName evidence="1">Uncharacterized protein</fullName>
    </submittedName>
</protein>
<comment type="caution">
    <text evidence="1">The sequence shown here is derived from an EMBL/GenBank/DDBJ whole genome shotgun (WGS) entry which is preliminary data.</text>
</comment>
<dbReference type="AlphaFoldDB" id="A0A2G2Y957"/>
<proteinExistence type="predicted"/>
<name>A0A2G2Y957_CAPAN</name>
<reference evidence="1 2" key="1">
    <citation type="journal article" date="2014" name="Nat. Genet.">
        <title>Genome sequence of the hot pepper provides insights into the evolution of pungency in Capsicum species.</title>
        <authorList>
            <person name="Kim S."/>
            <person name="Park M."/>
            <person name="Yeom S.I."/>
            <person name="Kim Y.M."/>
            <person name="Lee J.M."/>
            <person name="Lee H.A."/>
            <person name="Seo E."/>
            <person name="Choi J."/>
            <person name="Cheong K."/>
            <person name="Kim K.T."/>
            <person name="Jung K."/>
            <person name="Lee G.W."/>
            <person name="Oh S.K."/>
            <person name="Bae C."/>
            <person name="Kim S.B."/>
            <person name="Lee H.Y."/>
            <person name="Kim S.Y."/>
            <person name="Kim M.S."/>
            <person name="Kang B.C."/>
            <person name="Jo Y.D."/>
            <person name="Yang H.B."/>
            <person name="Jeong H.J."/>
            <person name="Kang W.H."/>
            <person name="Kwon J.K."/>
            <person name="Shin C."/>
            <person name="Lim J.Y."/>
            <person name="Park J.H."/>
            <person name="Huh J.H."/>
            <person name="Kim J.S."/>
            <person name="Kim B.D."/>
            <person name="Cohen O."/>
            <person name="Paran I."/>
            <person name="Suh M.C."/>
            <person name="Lee S.B."/>
            <person name="Kim Y.K."/>
            <person name="Shin Y."/>
            <person name="Noh S.J."/>
            <person name="Park J."/>
            <person name="Seo Y.S."/>
            <person name="Kwon S.Y."/>
            <person name="Kim H.A."/>
            <person name="Park J.M."/>
            <person name="Kim H.J."/>
            <person name="Choi S.B."/>
            <person name="Bosland P.W."/>
            <person name="Reeves G."/>
            <person name="Jo S.H."/>
            <person name="Lee B.W."/>
            <person name="Cho H.T."/>
            <person name="Choi H.S."/>
            <person name="Lee M.S."/>
            <person name="Yu Y."/>
            <person name="Do Choi Y."/>
            <person name="Park B.S."/>
            <person name="van Deynze A."/>
            <person name="Ashrafi H."/>
            <person name="Hill T."/>
            <person name="Kim W.T."/>
            <person name="Pai H.S."/>
            <person name="Ahn H.K."/>
            <person name="Yeam I."/>
            <person name="Giovannoni J.J."/>
            <person name="Rose J.K."/>
            <person name="Sorensen I."/>
            <person name="Lee S.J."/>
            <person name="Kim R.W."/>
            <person name="Choi I.Y."/>
            <person name="Choi B.S."/>
            <person name="Lim J.S."/>
            <person name="Lee Y.H."/>
            <person name="Choi D."/>
        </authorList>
    </citation>
    <scope>NUCLEOTIDE SEQUENCE [LARGE SCALE GENOMIC DNA]</scope>
    <source>
        <strain evidence="2">cv. CM334</strain>
    </source>
</reference>
<evidence type="ECO:0000313" key="1">
    <source>
        <dbReference type="EMBL" id="PHT66254.1"/>
    </source>
</evidence>
<gene>
    <name evidence="1" type="ORF">T459_30679</name>
</gene>
<sequence>MIIDQGGKSHFPRSKLGKRGIEDSFHMRKLGYLLGIEVARSKAGDNLSIVTAWPLLLPRKHLVWSAPIVFNDAYTHSHWFILLCPAPFALLTSSITKERAVGFFLSGAIFGAFKASDLFERSTIVESIHDLALKKLKQKIESEGSLVRNRIEIKANSPDGSEHRNSPTNECNTWKAGGCSTGRLYLRHFLLLLFIQREWAAWKTWNDYRMLTAFGQQLCSAFSADCQPIQLTSEDSCHKRQVKAAVSSSDLKHLSRFSSSSDPPEQLQLLQLELRQLL</sequence>
<organism evidence="1 2">
    <name type="scientific">Capsicum annuum</name>
    <name type="common">Capsicum pepper</name>
    <dbReference type="NCBI Taxonomy" id="4072"/>
    <lineage>
        <taxon>Eukaryota</taxon>
        <taxon>Viridiplantae</taxon>
        <taxon>Streptophyta</taxon>
        <taxon>Embryophyta</taxon>
        <taxon>Tracheophyta</taxon>
        <taxon>Spermatophyta</taxon>
        <taxon>Magnoliopsida</taxon>
        <taxon>eudicotyledons</taxon>
        <taxon>Gunneridae</taxon>
        <taxon>Pentapetalae</taxon>
        <taxon>asterids</taxon>
        <taxon>lamiids</taxon>
        <taxon>Solanales</taxon>
        <taxon>Solanaceae</taxon>
        <taxon>Solanoideae</taxon>
        <taxon>Capsiceae</taxon>
        <taxon>Capsicum</taxon>
    </lineage>
</organism>
<dbReference type="EMBL" id="AYRZ02000012">
    <property type="protein sequence ID" value="PHT66254.1"/>
    <property type="molecule type" value="Genomic_DNA"/>
</dbReference>
<reference evidence="1 2" key="2">
    <citation type="journal article" date="2017" name="Genome Biol.">
        <title>New reference genome sequences of hot pepper reveal the massive evolution of plant disease-resistance genes by retroduplication.</title>
        <authorList>
            <person name="Kim S."/>
            <person name="Park J."/>
            <person name="Yeom S.I."/>
            <person name="Kim Y.M."/>
            <person name="Seo E."/>
            <person name="Kim K.T."/>
            <person name="Kim M.S."/>
            <person name="Lee J.M."/>
            <person name="Cheong K."/>
            <person name="Shin H.S."/>
            <person name="Kim S.B."/>
            <person name="Han K."/>
            <person name="Lee J."/>
            <person name="Park M."/>
            <person name="Lee H.A."/>
            <person name="Lee H.Y."/>
            <person name="Lee Y."/>
            <person name="Oh S."/>
            <person name="Lee J.H."/>
            <person name="Choi E."/>
            <person name="Choi E."/>
            <person name="Lee S.E."/>
            <person name="Jeon J."/>
            <person name="Kim H."/>
            <person name="Choi G."/>
            <person name="Song H."/>
            <person name="Lee J."/>
            <person name="Lee S.C."/>
            <person name="Kwon J.K."/>
            <person name="Lee H.Y."/>
            <person name="Koo N."/>
            <person name="Hong Y."/>
            <person name="Kim R.W."/>
            <person name="Kang W.H."/>
            <person name="Huh J.H."/>
            <person name="Kang B.C."/>
            <person name="Yang T.J."/>
            <person name="Lee Y.H."/>
            <person name="Bennetzen J.L."/>
            <person name="Choi D."/>
        </authorList>
    </citation>
    <scope>NUCLEOTIDE SEQUENCE [LARGE SCALE GENOMIC DNA]</scope>
    <source>
        <strain evidence="2">cv. CM334</strain>
    </source>
</reference>
<dbReference type="Gramene" id="PHT66254">
    <property type="protein sequence ID" value="PHT66254"/>
    <property type="gene ID" value="T459_30679"/>
</dbReference>